<name>A0A366E0I3_9HYPH</name>
<feature type="transmembrane region" description="Helical" evidence="1">
    <location>
        <begin position="138"/>
        <end position="159"/>
    </location>
</feature>
<evidence type="ECO:0000256" key="1">
    <source>
        <dbReference type="SAM" id="Phobius"/>
    </source>
</evidence>
<proteinExistence type="predicted"/>
<keyword evidence="3" id="KW-1185">Reference proteome</keyword>
<evidence type="ECO:0000313" key="2">
    <source>
        <dbReference type="EMBL" id="RBO95880.1"/>
    </source>
</evidence>
<feature type="transmembrane region" description="Helical" evidence="1">
    <location>
        <begin position="104"/>
        <end position="126"/>
    </location>
</feature>
<feature type="transmembrane region" description="Helical" evidence="1">
    <location>
        <begin position="61"/>
        <end position="83"/>
    </location>
</feature>
<evidence type="ECO:0000313" key="3">
    <source>
        <dbReference type="Proteomes" id="UP000252893"/>
    </source>
</evidence>
<dbReference type="RefSeq" id="WP_147245533.1">
    <property type="nucleotide sequence ID" value="NZ_JBHEEG010000004.1"/>
</dbReference>
<evidence type="ECO:0008006" key="4">
    <source>
        <dbReference type="Google" id="ProtNLM"/>
    </source>
</evidence>
<comment type="caution">
    <text evidence="2">The sequence shown here is derived from an EMBL/GenBank/DDBJ whole genome shotgun (WGS) entry which is preliminary data.</text>
</comment>
<feature type="transmembrane region" description="Helical" evidence="1">
    <location>
        <begin position="38"/>
        <end position="55"/>
    </location>
</feature>
<dbReference type="OrthoDB" id="3034721at2"/>
<protein>
    <recommendedName>
        <fullName evidence="4">DUF1453 domain-containing protein</fullName>
    </recommendedName>
</protein>
<accession>A0A366E0I3</accession>
<sequence length="172" mass="18948">MQVTEILTHTPWWVWVLLVYLVYVGVRLLSPTTVSPKGMLLMPSIFLLWGIYGIFNKLAMPWTALLIFAVALIVGLLLGRILMAMQQPAIFDSGTGMVQRPGSVVPIIVILLNFGCLYGLSVYAAYHPNSLQELNFTAIYSVASGLTSGFFWGMSLAILMKAFAGYDMHPAD</sequence>
<keyword evidence="1" id="KW-0812">Transmembrane</keyword>
<keyword evidence="1" id="KW-0472">Membrane</keyword>
<dbReference type="Proteomes" id="UP000252893">
    <property type="component" value="Unassembled WGS sequence"/>
</dbReference>
<reference evidence="2 3" key="1">
    <citation type="submission" date="2018-06" db="EMBL/GenBank/DDBJ databases">
        <title>Genomic Encyclopedia of Type Strains, Phase IV (KMG-IV): sequencing the most valuable type-strain genomes for metagenomic binning, comparative biology and taxonomic classification.</title>
        <authorList>
            <person name="Goeker M."/>
        </authorList>
    </citation>
    <scope>NUCLEOTIDE SEQUENCE [LARGE SCALE GENOMIC DNA]</scope>
    <source>
        <strain evidence="2 3">DSM 25619</strain>
    </source>
</reference>
<dbReference type="AlphaFoldDB" id="A0A366E0I3"/>
<dbReference type="EMBL" id="QNRH01000003">
    <property type="protein sequence ID" value="RBO95880.1"/>
    <property type="molecule type" value="Genomic_DNA"/>
</dbReference>
<feature type="transmembrane region" description="Helical" evidence="1">
    <location>
        <begin position="12"/>
        <end position="29"/>
    </location>
</feature>
<gene>
    <name evidence="2" type="ORF">DFR47_103444</name>
</gene>
<keyword evidence="1" id="KW-1133">Transmembrane helix</keyword>
<organism evidence="2 3">
    <name type="scientific">Pseudochrobactrum asaccharolyticum</name>
    <dbReference type="NCBI Taxonomy" id="354351"/>
    <lineage>
        <taxon>Bacteria</taxon>
        <taxon>Pseudomonadati</taxon>
        <taxon>Pseudomonadota</taxon>
        <taxon>Alphaproteobacteria</taxon>
        <taxon>Hyphomicrobiales</taxon>
        <taxon>Brucellaceae</taxon>
        <taxon>Pseudochrobactrum</taxon>
    </lineage>
</organism>